<evidence type="ECO:0000256" key="3">
    <source>
        <dbReference type="ARBA" id="ARBA00022603"/>
    </source>
</evidence>
<dbReference type="SMART" id="SM00388">
    <property type="entry name" value="HisKA"/>
    <property type="match status" value="1"/>
</dbReference>
<feature type="compositionally biased region" description="Low complexity" evidence="10">
    <location>
        <begin position="1"/>
        <end position="14"/>
    </location>
</feature>
<dbReference type="Gene3D" id="3.40.50.2300">
    <property type="match status" value="1"/>
</dbReference>
<dbReference type="Gene3D" id="1.10.155.10">
    <property type="entry name" value="Chemotaxis receptor methyltransferase CheR, N-terminal domain"/>
    <property type="match status" value="1"/>
</dbReference>
<dbReference type="SUPFAM" id="SSF55785">
    <property type="entry name" value="PYP-like sensor domain (PAS domain)"/>
    <property type="match status" value="2"/>
</dbReference>
<sequence length="1407" mass="156995">MNPNQSSESSPSDSIAVEPLTQKQQDKSNELFPIVGIAASAGGLEAFTQLLNHLPLDTGMAFVLIQHLDPNQKSLLTEILAKTTQMPVREVQNGMFVEPNQVYVIPPNTKMTLAQGALQLMPREKIHGKYMPADAFFASLAAEIGSKAISVVLSGSDGDGAQGSEAIKAAGGITFAQCEASAQFNSMPNTAIATGDVDFILPPEKIAEELAKIARHPNVIRPTSSQTVEPLSKSKTALAAIFAMLFTATGVDFTHYKQTTLKRRIARRMVLYNLEIIEDYVKYLQNHPDEVQALYYEILISVTSFFRDREAYQALKEQVFPVISKGKSVDEPIRIWIPGCATGEEVYSIAISLMEFLENVFPKPAIQIFATDINETAIDKARLGIYKPNQIVDVSQERLRRFFNQVESGYQISKPIRELCVFAKQNLISEPPFSNLDLISCRNVLIYFESVLQKQVMPIFHYSLKSTGFLMLGIAESAGEFSNLFTLVDRKNNIYTKKSIPTPLNFTFATSNYLVAKIVADKSMSRQTWDIADLNKQADQILLNRYAPVGVMINDNMDIVQFRGETSLYLRPPPGDPSFNLFKMARKGLLEELRTTIHQAKRQNVSVRKEQIQMEGSEPSRKVNVEVIPFQPDSGESGCFLVLFEDVPALTNQQLSIKPGNLEPADTEEILRLQQELATTKQELAATQEYLQLISQEHEATTQHLKVANEEILSSNEELQSTNEELQTAKEEVQATNEELHTTNQELQSRNLELHNVNNDLLNLLSSVNIPILILTNDLRIRRFTPTAQRLLNLIPTDVGRPLSDIRSTIDVPNLDSLLIEVIDTLTVKELEAQDQEGRWYNLRLRPYRTTENQIDGVVMVLMDIDALKRSTNQLQAALDYAEAVVETVPEPLVVLNADLQVIKSNRAFYRTFQVTPAQTEQQLIFELGNGEWNIPQLRSLLENILTQNTQVEGFEVEQVFEKIGQKTILLNAYKILQAGNEQMILLALHDITQQKLFEEERAQLLAQEQSARLEAEESNRAKDVFLSILSHELRNPLQVILGWSELLQTQNLDTSQMNRAITTIQRSAKAQIQMIEDLLDISRITTGKLRLNIVPIDITSVIQTALEVVRLSAEAKNIQLEYQVQPLSGQVVGDAERLQQVMWNLLSNAIKFTPSGGSVVVTLEEVNSQAQIRVSDTGIGIPNDFLPYVFERFRQADSSKTRNNEGLGIGLSLVRYLVELHGGTVQAESSGVNLGTTMIVRLPLNAKIEEDFSSCDAEVIDRSGDAELPVDYIPSLEGLHVLAVDDDAVILQLTKMMLQNQGAEVTAVTSADEAFSMLTSQPEMYDVLLSDVGMSNQDGYSLIRRVRSLSAEAGGQIPAAAMTGYTSSIDIEESRKAGFQMHIPKPVELRQLVLIIAKLAGRNYYK</sequence>
<dbReference type="InterPro" id="IPR036804">
    <property type="entry name" value="CheR_N_sf"/>
</dbReference>
<evidence type="ECO:0000259" key="15">
    <source>
        <dbReference type="PROSITE" id="PS50123"/>
    </source>
</evidence>
<dbReference type="Gene3D" id="3.40.50.180">
    <property type="entry name" value="Methylesterase CheB, C-terminal domain"/>
    <property type="match status" value="1"/>
</dbReference>
<dbReference type="Gene3D" id="3.40.50.150">
    <property type="entry name" value="Vaccinia Virus protein VP39"/>
    <property type="match status" value="1"/>
</dbReference>
<evidence type="ECO:0000256" key="10">
    <source>
        <dbReference type="SAM" id="MobiDB-lite"/>
    </source>
</evidence>
<protein>
    <submittedName>
        <fullName evidence="16">PAS domain-containing protein</fullName>
    </submittedName>
</protein>
<dbReference type="SMART" id="SM00448">
    <property type="entry name" value="REC"/>
    <property type="match status" value="1"/>
</dbReference>
<dbReference type="Pfam" id="PF13596">
    <property type="entry name" value="PAS_10"/>
    <property type="match status" value="1"/>
</dbReference>
<comment type="catalytic activity">
    <reaction evidence="2">
        <text>L-glutamyl-[protein] + S-adenosyl-L-methionine = [protein]-L-glutamate 5-O-methyl ester + S-adenosyl-L-homocysteine</text>
        <dbReference type="Rhea" id="RHEA:24452"/>
        <dbReference type="Rhea" id="RHEA-COMP:10208"/>
        <dbReference type="Rhea" id="RHEA-COMP:10311"/>
        <dbReference type="ChEBI" id="CHEBI:29973"/>
        <dbReference type="ChEBI" id="CHEBI:57856"/>
        <dbReference type="ChEBI" id="CHEBI:59789"/>
        <dbReference type="ChEBI" id="CHEBI:82795"/>
        <dbReference type="EC" id="2.1.1.80"/>
    </reaction>
</comment>
<dbReference type="Gene3D" id="3.30.450.20">
    <property type="entry name" value="PAS domain"/>
    <property type="match status" value="2"/>
</dbReference>
<evidence type="ECO:0000256" key="1">
    <source>
        <dbReference type="ARBA" id="ARBA00000085"/>
    </source>
</evidence>
<dbReference type="PANTHER" id="PTHR24422:SF27">
    <property type="entry name" value="PROTEIN-GLUTAMATE O-METHYLTRANSFERASE"/>
    <property type="match status" value="1"/>
</dbReference>
<dbReference type="InterPro" id="IPR003594">
    <property type="entry name" value="HATPase_dom"/>
</dbReference>
<evidence type="ECO:0000259" key="11">
    <source>
        <dbReference type="PROSITE" id="PS50109"/>
    </source>
</evidence>
<keyword evidence="17" id="KW-1185">Reference proteome</keyword>
<keyword evidence="5" id="KW-0949">S-adenosyl-L-methionine</keyword>
<dbReference type="SUPFAM" id="SSF52172">
    <property type="entry name" value="CheY-like"/>
    <property type="match status" value="1"/>
</dbReference>
<keyword evidence="9" id="KW-0175">Coiled coil</keyword>
<feature type="region of interest" description="Disordered" evidence="10">
    <location>
        <begin position="1"/>
        <end position="23"/>
    </location>
</feature>
<feature type="domain" description="PAC" evidence="13">
    <location>
        <begin position="824"/>
        <end position="877"/>
    </location>
</feature>
<feature type="domain" description="CheB-type methylesterase" evidence="14">
    <location>
        <begin position="31"/>
        <end position="210"/>
    </location>
</feature>
<evidence type="ECO:0000256" key="7">
    <source>
        <dbReference type="PROSITE-ProRule" id="PRU00050"/>
    </source>
</evidence>
<dbReference type="PROSITE" id="PS50113">
    <property type="entry name" value="PAC"/>
    <property type="match status" value="1"/>
</dbReference>
<comment type="caution">
    <text evidence="16">The sequence shown here is derived from an EMBL/GenBank/DDBJ whole genome shotgun (WGS) entry which is preliminary data.</text>
</comment>
<dbReference type="Pfam" id="PF02518">
    <property type="entry name" value="HATPase_c"/>
    <property type="match status" value="1"/>
</dbReference>
<dbReference type="SMART" id="SM00387">
    <property type="entry name" value="HATPase_c"/>
    <property type="match status" value="1"/>
</dbReference>
<dbReference type="CDD" id="cd00082">
    <property type="entry name" value="HisKA"/>
    <property type="match status" value="1"/>
</dbReference>
<dbReference type="InterPro" id="IPR001789">
    <property type="entry name" value="Sig_transdc_resp-reg_receiver"/>
</dbReference>
<dbReference type="InterPro" id="IPR000780">
    <property type="entry name" value="CheR_MeTrfase"/>
</dbReference>
<dbReference type="Proteomes" id="UP000661112">
    <property type="component" value="Unassembled WGS sequence"/>
</dbReference>
<dbReference type="PROSITE" id="PS50109">
    <property type="entry name" value="HIS_KIN"/>
    <property type="match status" value="1"/>
</dbReference>
<dbReference type="InterPro" id="IPR000700">
    <property type="entry name" value="PAS-assoc_C"/>
</dbReference>
<organism evidence="16 17">
    <name type="scientific">Anabaena azotica FACHB-119</name>
    <dbReference type="NCBI Taxonomy" id="947527"/>
    <lineage>
        <taxon>Bacteria</taxon>
        <taxon>Bacillati</taxon>
        <taxon>Cyanobacteriota</taxon>
        <taxon>Cyanophyceae</taxon>
        <taxon>Nostocales</taxon>
        <taxon>Nostocaceae</taxon>
        <taxon>Anabaena</taxon>
        <taxon>Anabaena azotica</taxon>
    </lineage>
</organism>
<comment type="catalytic activity">
    <reaction evidence="1">
        <text>ATP + protein L-histidine = ADP + protein N-phospho-L-histidine.</text>
        <dbReference type="EC" id="2.7.13.3"/>
    </reaction>
</comment>
<dbReference type="SMART" id="SM00091">
    <property type="entry name" value="PAS"/>
    <property type="match status" value="2"/>
</dbReference>
<dbReference type="SUPFAM" id="SSF47384">
    <property type="entry name" value="Homodimeric domain of signal transducing histidine kinase"/>
    <property type="match status" value="1"/>
</dbReference>
<reference evidence="16 17" key="1">
    <citation type="journal article" date="2020" name="ISME J.">
        <title>Comparative genomics reveals insights into cyanobacterial evolution and habitat adaptation.</title>
        <authorList>
            <person name="Chen M.Y."/>
            <person name="Teng W.K."/>
            <person name="Zhao L."/>
            <person name="Hu C.X."/>
            <person name="Zhou Y.K."/>
            <person name="Han B.P."/>
            <person name="Song L.R."/>
            <person name="Shu W.S."/>
        </authorList>
    </citation>
    <scope>NUCLEOTIDE SEQUENCE [LARGE SCALE GENOMIC DNA]</scope>
    <source>
        <strain evidence="16 17">FACHB-119</strain>
    </source>
</reference>
<feature type="domain" description="Response regulatory" evidence="12">
    <location>
        <begin position="1281"/>
        <end position="1401"/>
    </location>
</feature>
<dbReference type="SUPFAM" id="SSF47757">
    <property type="entry name" value="Chemotaxis receptor methyltransferase CheR, N-terminal domain"/>
    <property type="match status" value="1"/>
</dbReference>
<gene>
    <name evidence="16" type="ORF">H6G83_33230</name>
</gene>
<dbReference type="EMBL" id="JACJSG010000084">
    <property type="protein sequence ID" value="MBD2505405.1"/>
    <property type="molecule type" value="Genomic_DNA"/>
</dbReference>
<dbReference type="Pfam" id="PF01739">
    <property type="entry name" value="CheR"/>
    <property type="match status" value="1"/>
</dbReference>
<dbReference type="InterPro" id="IPR050903">
    <property type="entry name" value="Bact_Chemotaxis_MeTrfase"/>
</dbReference>
<evidence type="ECO:0000256" key="9">
    <source>
        <dbReference type="SAM" id="Coils"/>
    </source>
</evidence>
<evidence type="ECO:0000259" key="12">
    <source>
        <dbReference type="PROSITE" id="PS50110"/>
    </source>
</evidence>
<dbReference type="InterPro" id="IPR036097">
    <property type="entry name" value="HisK_dim/P_sf"/>
</dbReference>
<dbReference type="InterPro" id="IPR036890">
    <property type="entry name" value="HATPase_C_sf"/>
</dbReference>
<evidence type="ECO:0000256" key="8">
    <source>
        <dbReference type="PROSITE-ProRule" id="PRU00169"/>
    </source>
</evidence>
<dbReference type="RefSeq" id="WP_190480176.1">
    <property type="nucleotide sequence ID" value="NZ_JACJSG010000084.1"/>
</dbReference>
<feature type="active site" evidence="7">
    <location>
        <position position="159"/>
    </location>
</feature>
<keyword evidence="6" id="KW-0418">Kinase</keyword>
<evidence type="ECO:0000256" key="5">
    <source>
        <dbReference type="ARBA" id="ARBA00022691"/>
    </source>
</evidence>
<dbReference type="Pfam" id="PF00512">
    <property type="entry name" value="HisKA"/>
    <property type="match status" value="1"/>
</dbReference>
<dbReference type="CDD" id="cd16434">
    <property type="entry name" value="CheB-CheR_fusion"/>
    <property type="match status" value="1"/>
</dbReference>
<name>A0ABR8DDU1_9NOST</name>
<feature type="modified residue" description="4-aspartylphosphate" evidence="8">
    <location>
        <position position="1332"/>
    </location>
</feature>
<dbReference type="InterPro" id="IPR022642">
    <property type="entry name" value="CheR_C"/>
</dbReference>
<dbReference type="InterPro" id="IPR022641">
    <property type="entry name" value="CheR_N"/>
</dbReference>
<dbReference type="PANTHER" id="PTHR24422">
    <property type="entry name" value="CHEMOTAXIS PROTEIN METHYLTRANSFERASE"/>
    <property type="match status" value="1"/>
</dbReference>
<feature type="active site" evidence="7">
    <location>
        <position position="67"/>
    </location>
</feature>
<feature type="coiled-coil region" evidence="9">
    <location>
        <begin position="670"/>
        <end position="750"/>
    </location>
</feature>
<keyword evidence="7" id="KW-0145">Chemotaxis</keyword>
<evidence type="ECO:0000259" key="13">
    <source>
        <dbReference type="PROSITE" id="PS50113"/>
    </source>
</evidence>
<dbReference type="PROSITE" id="PS50110">
    <property type="entry name" value="RESPONSE_REGULATORY"/>
    <property type="match status" value="1"/>
</dbReference>
<dbReference type="InterPro" id="IPR005467">
    <property type="entry name" value="His_kinase_dom"/>
</dbReference>
<evidence type="ECO:0000256" key="2">
    <source>
        <dbReference type="ARBA" id="ARBA00001541"/>
    </source>
</evidence>
<keyword evidence="8" id="KW-0597">Phosphoprotein</keyword>
<keyword evidence="7" id="KW-0378">Hydrolase</keyword>
<dbReference type="InterPro" id="IPR013767">
    <property type="entry name" value="PAS_fold"/>
</dbReference>
<evidence type="ECO:0000256" key="4">
    <source>
        <dbReference type="ARBA" id="ARBA00022679"/>
    </source>
</evidence>
<proteinExistence type="predicted"/>
<dbReference type="PROSITE" id="PS50122">
    <property type="entry name" value="CHEB"/>
    <property type="match status" value="1"/>
</dbReference>
<dbReference type="Pfam" id="PF01339">
    <property type="entry name" value="CheB_methylest"/>
    <property type="match status" value="1"/>
</dbReference>
<dbReference type="Pfam" id="PF00989">
    <property type="entry name" value="PAS"/>
    <property type="match status" value="1"/>
</dbReference>
<keyword evidence="3" id="KW-0489">Methyltransferase</keyword>
<dbReference type="SMART" id="SM00138">
    <property type="entry name" value="MeTrc"/>
    <property type="match status" value="1"/>
</dbReference>
<dbReference type="SUPFAM" id="SSF52738">
    <property type="entry name" value="Methylesterase CheB, C-terminal domain"/>
    <property type="match status" value="1"/>
</dbReference>
<dbReference type="Pfam" id="PF03705">
    <property type="entry name" value="CheR_N"/>
    <property type="match status" value="1"/>
</dbReference>
<evidence type="ECO:0000259" key="14">
    <source>
        <dbReference type="PROSITE" id="PS50122"/>
    </source>
</evidence>
<accession>A0ABR8DDU1</accession>
<feature type="domain" description="Histidine kinase" evidence="11">
    <location>
        <begin position="1029"/>
        <end position="1247"/>
    </location>
</feature>
<dbReference type="InterPro" id="IPR035909">
    <property type="entry name" value="CheB_C"/>
</dbReference>
<evidence type="ECO:0000313" key="16">
    <source>
        <dbReference type="EMBL" id="MBD2505405.1"/>
    </source>
</evidence>
<dbReference type="InterPro" id="IPR035965">
    <property type="entry name" value="PAS-like_dom_sf"/>
</dbReference>
<keyword evidence="4" id="KW-0808">Transferase</keyword>
<dbReference type="SUPFAM" id="SSF53335">
    <property type="entry name" value="S-adenosyl-L-methionine-dependent methyltransferases"/>
    <property type="match status" value="1"/>
</dbReference>
<evidence type="ECO:0000313" key="17">
    <source>
        <dbReference type="Proteomes" id="UP000661112"/>
    </source>
</evidence>
<dbReference type="Pfam" id="PF00072">
    <property type="entry name" value="Response_reg"/>
    <property type="match status" value="1"/>
</dbReference>
<dbReference type="Gene3D" id="3.30.565.10">
    <property type="entry name" value="Histidine kinase-like ATPase, C-terminal domain"/>
    <property type="match status" value="1"/>
</dbReference>
<dbReference type="InterPro" id="IPR000673">
    <property type="entry name" value="Sig_transdc_resp-reg_Me-estase"/>
</dbReference>
<dbReference type="Gene3D" id="1.10.287.130">
    <property type="match status" value="1"/>
</dbReference>
<dbReference type="PRINTS" id="PR00996">
    <property type="entry name" value="CHERMTFRASE"/>
</dbReference>
<dbReference type="InterPro" id="IPR029063">
    <property type="entry name" value="SAM-dependent_MTases_sf"/>
</dbReference>
<dbReference type="SUPFAM" id="SSF55874">
    <property type="entry name" value="ATPase domain of HSP90 chaperone/DNA topoisomerase II/histidine kinase"/>
    <property type="match status" value="1"/>
</dbReference>
<dbReference type="InterPro" id="IPR011006">
    <property type="entry name" value="CheY-like_superfamily"/>
</dbReference>
<evidence type="ECO:0000256" key="6">
    <source>
        <dbReference type="ARBA" id="ARBA00022777"/>
    </source>
</evidence>
<feature type="domain" description="CheR-type methyltransferase" evidence="15">
    <location>
        <begin position="226"/>
        <end position="521"/>
    </location>
</feature>
<dbReference type="InterPro" id="IPR003661">
    <property type="entry name" value="HisK_dim/P_dom"/>
</dbReference>
<feature type="active site" evidence="7">
    <location>
        <position position="40"/>
    </location>
</feature>
<dbReference type="InterPro" id="IPR000014">
    <property type="entry name" value="PAS"/>
</dbReference>
<dbReference type="PROSITE" id="PS50123">
    <property type="entry name" value="CHER"/>
    <property type="match status" value="1"/>
</dbReference>